<sequence length="188" mass="21844">MKTEQDVIHLIEKDPWMVEVLSIAKSLALPDWWICAGFVRSKIWDTLHGYEQRTPIQDVDVVYFDKANLDESKEKQLEMDLAAMNPTIPWSVKNEARMHLINKLPPYKSSEDAISKFPETATALGVKLNQNNRVILTAPHGIEDAVQFKVKPTPFFQNKFLYPIYKQRITNKKWHTIWPNINLVEEPS</sequence>
<dbReference type="PANTHER" id="PTHR39166:SF1">
    <property type="entry name" value="BLL1166 PROTEIN"/>
    <property type="match status" value="1"/>
</dbReference>
<protein>
    <recommendedName>
        <fullName evidence="3">Nucleotidyltransferase family protein</fullName>
    </recommendedName>
</protein>
<name>A0A917H4E4_9BACI</name>
<evidence type="ECO:0000313" key="2">
    <source>
        <dbReference type="Proteomes" id="UP000622860"/>
    </source>
</evidence>
<dbReference type="Pfam" id="PF06042">
    <property type="entry name" value="NTP_transf_6"/>
    <property type="match status" value="1"/>
</dbReference>
<evidence type="ECO:0000313" key="1">
    <source>
        <dbReference type="EMBL" id="GGG67609.1"/>
    </source>
</evidence>
<organism evidence="1 2">
    <name type="scientific">Virgibacillus oceani</name>
    <dbReference type="NCBI Taxonomy" id="1479511"/>
    <lineage>
        <taxon>Bacteria</taxon>
        <taxon>Bacillati</taxon>
        <taxon>Bacillota</taxon>
        <taxon>Bacilli</taxon>
        <taxon>Bacillales</taxon>
        <taxon>Bacillaceae</taxon>
        <taxon>Virgibacillus</taxon>
    </lineage>
</organism>
<reference evidence="1" key="1">
    <citation type="journal article" date="2014" name="Int. J. Syst. Evol. Microbiol.">
        <title>Complete genome sequence of Corynebacterium casei LMG S-19264T (=DSM 44701T), isolated from a smear-ripened cheese.</title>
        <authorList>
            <consortium name="US DOE Joint Genome Institute (JGI-PGF)"/>
            <person name="Walter F."/>
            <person name="Albersmeier A."/>
            <person name="Kalinowski J."/>
            <person name="Ruckert C."/>
        </authorList>
    </citation>
    <scope>NUCLEOTIDE SEQUENCE</scope>
    <source>
        <strain evidence="1">CGMCC 1.12754</strain>
    </source>
</reference>
<dbReference type="Proteomes" id="UP000622860">
    <property type="component" value="Unassembled WGS sequence"/>
</dbReference>
<evidence type="ECO:0008006" key="3">
    <source>
        <dbReference type="Google" id="ProtNLM"/>
    </source>
</evidence>
<dbReference type="PANTHER" id="PTHR39166">
    <property type="entry name" value="BLL1166 PROTEIN"/>
    <property type="match status" value="1"/>
</dbReference>
<dbReference type="AlphaFoldDB" id="A0A917H4E4"/>
<accession>A0A917H4E4</accession>
<proteinExistence type="predicted"/>
<keyword evidence="2" id="KW-1185">Reference proteome</keyword>
<reference evidence="1" key="2">
    <citation type="submission" date="2020-09" db="EMBL/GenBank/DDBJ databases">
        <authorList>
            <person name="Sun Q."/>
            <person name="Zhou Y."/>
        </authorList>
    </citation>
    <scope>NUCLEOTIDE SEQUENCE</scope>
    <source>
        <strain evidence="1">CGMCC 1.12754</strain>
    </source>
</reference>
<dbReference type="EMBL" id="BMFR01000002">
    <property type="protein sequence ID" value="GGG67609.1"/>
    <property type="molecule type" value="Genomic_DNA"/>
</dbReference>
<gene>
    <name evidence="1" type="ORF">GCM10011398_09230</name>
</gene>
<comment type="caution">
    <text evidence="1">The sequence shown here is derived from an EMBL/GenBank/DDBJ whole genome shotgun (WGS) entry which is preliminary data.</text>
</comment>
<dbReference type="InterPro" id="IPR009267">
    <property type="entry name" value="NTP_transf_6"/>
</dbReference>